<protein>
    <recommendedName>
        <fullName evidence="3">Aristolochene synthase</fullName>
    </recommendedName>
</protein>
<dbReference type="AlphaFoldDB" id="A0AAN6RDE1"/>
<reference evidence="1 2" key="1">
    <citation type="submission" date="2021-02" db="EMBL/GenBank/DDBJ databases">
        <title>Genome assembly of Pseudopithomyces chartarum.</title>
        <authorList>
            <person name="Jauregui R."/>
            <person name="Singh J."/>
            <person name="Voisey C."/>
        </authorList>
    </citation>
    <scope>NUCLEOTIDE SEQUENCE [LARGE SCALE GENOMIC DNA]</scope>
    <source>
        <strain evidence="1 2">AGR01</strain>
    </source>
</reference>
<evidence type="ECO:0000313" key="1">
    <source>
        <dbReference type="EMBL" id="KAK3203014.1"/>
    </source>
</evidence>
<proteinExistence type="predicted"/>
<name>A0AAN6RDE1_9PLEO</name>
<sequence>MPIASGHSLPDRSVPVECIMYDLWEEMRAKDTKMANEVLEPMFTFMRAQTSPKRLKKMDLGEYFDYREQDVGKELLASLMRFCMGLRLTPEELAVAKLVDMNCSKHLSIINDIWSFEKELLASQTAHEEGGVLCSGVAIFAEGAEVSTAAAKRILYALCREWEVRHKELEAEALSQKNTLQLQAYLKGLEYQMSGNEMWSRTTLRYLAPTG</sequence>
<organism evidence="1 2">
    <name type="scientific">Pseudopithomyces chartarum</name>
    <dbReference type="NCBI Taxonomy" id="1892770"/>
    <lineage>
        <taxon>Eukaryota</taxon>
        <taxon>Fungi</taxon>
        <taxon>Dikarya</taxon>
        <taxon>Ascomycota</taxon>
        <taxon>Pezizomycotina</taxon>
        <taxon>Dothideomycetes</taxon>
        <taxon>Pleosporomycetidae</taxon>
        <taxon>Pleosporales</taxon>
        <taxon>Massarineae</taxon>
        <taxon>Didymosphaeriaceae</taxon>
        <taxon>Pseudopithomyces</taxon>
    </lineage>
</organism>
<dbReference type="EMBL" id="WVTA01000013">
    <property type="protein sequence ID" value="KAK3203014.1"/>
    <property type="molecule type" value="Genomic_DNA"/>
</dbReference>
<dbReference type="Gene3D" id="1.10.600.10">
    <property type="entry name" value="Farnesyl Diphosphate Synthase"/>
    <property type="match status" value="1"/>
</dbReference>
<dbReference type="InterPro" id="IPR008949">
    <property type="entry name" value="Isoprenoid_synthase_dom_sf"/>
</dbReference>
<dbReference type="Proteomes" id="UP001280581">
    <property type="component" value="Unassembled WGS sequence"/>
</dbReference>
<accession>A0AAN6RDE1</accession>
<gene>
    <name evidence="1" type="ORF">GRF29_154g1534646</name>
</gene>
<evidence type="ECO:0008006" key="3">
    <source>
        <dbReference type="Google" id="ProtNLM"/>
    </source>
</evidence>
<evidence type="ECO:0000313" key="2">
    <source>
        <dbReference type="Proteomes" id="UP001280581"/>
    </source>
</evidence>
<keyword evidence="2" id="KW-1185">Reference proteome</keyword>
<comment type="caution">
    <text evidence="1">The sequence shown here is derived from an EMBL/GenBank/DDBJ whole genome shotgun (WGS) entry which is preliminary data.</text>
</comment>
<dbReference type="SUPFAM" id="SSF48576">
    <property type="entry name" value="Terpenoid synthases"/>
    <property type="match status" value="1"/>
</dbReference>
<dbReference type="Pfam" id="PF19086">
    <property type="entry name" value="Terpene_syn_C_2"/>
    <property type="match status" value="1"/>
</dbReference>